<dbReference type="EMBL" id="VMNK01000013">
    <property type="protein sequence ID" value="TVO54355.1"/>
    <property type="molecule type" value="Genomic_DNA"/>
</dbReference>
<name>A0A557QN67_9RHOO</name>
<keyword evidence="1" id="KW-0548">Nucleotidyltransferase</keyword>
<sequence length="229" mass="25939">MKLAVIPARGGSKRIPGKNIIPFCGRPMIAYALEAVESSGLFDKIHVSTDSEEIRDVVSKLGFEVDFLRDPALADDFTGLVPVLRWVVDEYRKRGQVYSQVCCMMPNAPLVRSADVVEAFDTFERFSGKHPLLVYARYPVPVEWAFRRDEAGMMTAVSPDSLLIRSQDLAHAYYECGPFNLWRTEHLQQDNPLTGKVLSYIMPTERAIDIDTPDDLAYAERLYRLMAET</sequence>
<organism evidence="1 2">
    <name type="scientific">Denitromonas halophila</name>
    <dbReference type="NCBI Taxonomy" id="1629404"/>
    <lineage>
        <taxon>Bacteria</taxon>
        <taxon>Pseudomonadati</taxon>
        <taxon>Pseudomonadota</taxon>
        <taxon>Betaproteobacteria</taxon>
        <taxon>Rhodocyclales</taxon>
        <taxon>Zoogloeaceae</taxon>
        <taxon>Denitromonas</taxon>
    </lineage>
</organism>
<dbReference type="InterPro" id="IPR029044">
    <property type="entry name" value="Nucleotide-diphossugar_trans"/>
</dbReference>
<dbReference type="Proteomes" id="UP000319502">
    <property type="component" value="Unassembled WGS sequence"/>
</dbReference>
<dbReference type="InterPro" id="IPR050793">
    <property type="entry name" value="CMP-NeuNAc_synthase"/>
</dbReference>
<dbReference type="PANTHER" id="PTHR21485">
    <property type="entry name" value="HAD SUPERFAMILY MEMBERS CMAS AND KDSC"/>
    <property type="match status" value="1"/>
</dbReference>
<dbReference type="GO" id="GO:0008781">
    <property type="term" value="F:N-acylneuraminate cytidylyltransferase activity"/>
    <property type="evidence" value="ECO:0007669"/>
    <property type="project" value="TreeGrafter"/>
</dbReference>
<keyword evidence="2" id="KW-1185">Reference proteome</keyword>
<dbReference type="CDD" id="cd02513">
    <property type="entry name" value="CMP-NeuAc_Synthase"/>
    <property type="match status" value="1"/>
</dbReference>
<dbReference type="AlphaFoldDB" id="A0A557QN67"/>
<dbReference type="SUPFAM" id="SSF53448">
    <property type="entry name" value="Nucleotide-diphospho-sugar transferases"/>
    <property type="match status" value="1"/>
</dbReference>
<dbReference type="Pfam" id="PF02348">
    <property type="entry name" value="CTP_transf_3"/>
    <property type="match status" value="1"/>
</dbReference>
<comment type="caution">
    <text evidence="1">The sequence shown here is derived from an EMBL/GenBank/DDBJ whole genome shotgun (WGS) entry which is preliminary data.</text>
</comment>
<dbReference type="RefSeq" id="WP_144310069.1">
    <property type="nucleotide sequence ID" value="NZ_VMNK01000013.1"/>
</dbReference>
<keyword evidence="1" id="KW-0808">Transferase</keyword>
<dbReference type="Gene3D" id="3.90.550.10">
    <property type="entry name" value="Spore Coat Polysaccharide Biosynthesis Protein SpsA, Chain A"/>
    <property type="match status" value="1"/>
</dbReference>
<gene>
    <name evidence="1" type="ORF">FHP91_13360</name>
</gene>
<accession>A0A557QN67</accession>
<evidence type="ECO:0000313" key="1">
    <source>
        <dbReference type="EMBL" id="TVO54355.1"/>
    </source>
</evidence>
<reference evidence="1 2" key="1">
    <citation type="submission" date="2019-07" db="EMBL/GenBank/DDBJ databases">
        <title>The pathways for chlorine oxyanion respiration interact through the shared metabolite chlorate.</title>
        <authorList>
            <person name="Barnum T.P."/>
            <person name="Cheng Y."/>
            <person name="Hill K.A."/>
            <person name="Lucas L.N."/>
            <person name="Carlson H.K."/>
            <person name="Coates J.D."/>
        </authorList>
    </citation>
    <scope>NUCLEOTIDE SEQUENCE [LARGE SCALE GENOMIC DNA]</scope>
    <source>
        <strain evidence="1 2">SFB-3</strain>
    </source>
</reference>
<dbReference type="PANTHER" id="PTHR21485:SF6">
    <property type="entry name" value="N-ACYLNEURAMINATE CYTIDYLYLTRANSFERASE-RELATED"/>
    <property type="match status" value="1"/>
</dbReference>
<dbReference type="InterPro" id="IPR003329">
    <property type="entry name" value="Cytidylyl_trans"/>
</dbReference>
<dbReference type="OrthoDB" id="9805604at2"/>
<protein>
    <submittedName>
        <fullName evidence="1">Acylneuraminate cytidylyltransferase family protein</fullName>
    </submittedName>
</protein>
<evidence type="ECO:0000313" key="2">
    <source>
        <dbReference type="Proteomes" id="UP000319502"/>
    </source>
</evidence>
<proteinExistence type="predicted"/>